<reference evidence="2 3" key="1">
    <citation type="submission" date="2019-06" db="EMBL/GenBank/DDBJ databases">
        <title>Whole genome sequence for Cellvibrionaceae sp. R142.</title>
        <authorList>
            <person name="Wang G."/>
        </authorList>
    </citation>
    <scope>NUCLEOTIDE SEQUENCE [LARGE SCALE GENOMIC DNA]</scope>
    <source>
        <strain evidence="2 3">R142</strain>
    </source>
</reference>
<evidence type="ECO:0000313" key="2">
    <source>
        <dbReference type="EMBL" id="TQV74497.1"/>
    </source>
</evidence>
<protein>
    <recommendedName>
        <fullName evidence="4">Peptidase M12B domain-containing protein</fullName>
    </recommendedName>
</protein>
<feature type="signal peptide" evidence="1">
    <location>
        <begin position="1"/>
        <end position="31"/>
    </location>
</feature>
<keyword evidence="1" id="KW-0732">Signal</keyword>
<dbReference type="Gene3D" id="3.40.390.10">
    <property type="entry name" value="Collagenase (Catalytic Domain)"/>
    <property type="match status" value="1"/>
</dbReference>
<dbReference type="AlphaFoldDB" id="A0A545TBA8"/>
<feature type="chain" id="PRO_5021967649" description="Peptidase M12B domain-containing protein" evidence="1">
    <location>
        <begin position="32"/>
        <end position="430"/>
    </location>
</feature>
<name>A0A545TBA8_9GAMM</name>
<dbReference type="GO" id="GO:0008237">
    <property type="term" value="F:metallopeptidase activity"/>
    <property type="evidence" value="ECO:0007669"/>
    <property type="project" value="InterPro"/>
</dbReference>
<evidence type="ECO:0000313" key="3">
    <source>
        <dbReference type="Proteomes" id="UP000319732"/>
    </source>
</evidence>
<organism evidence="2 3">
    <name type="scientific">Exilibacterium tricleocarpae</name>
    <dbReference type="NCBI Taxonomy" id="2591008"/>
    <lineage>
        <taxon>Bacteria</taxon>
        <taxon>Pseudomonadati</taxon>
        <taxon>Pseudomonadota</taxon>
        <taxon>Gammaproteobacteria</taxon>
        <taxon>Cellvibrionales</taxon>
        <taxon>Cellvibrionaceae</taxon>
        <taxon>Exilibacterium</taxon>
    </lineage>
</organism>
<comment type="caution">
    <text evidence="2">The sequence shown here is derived from an EMBL/GenBank/DDBJ whole genome shotgun (WGS) entry which is preliminary data.</text>
</comment>
<dbReference type="SUPFAM" id="SSF55486">
    <property type="entry name" value="Metalloproteases ('zincins'), catalytic domain"/>
    <property type="match status" value="1"/>
</dbReference>
<dbReference type="Proteomes" id="UP000319732">
    <property type="component" value="Unassembled WGS sequence"/>
</dbReference>
<gene>
    <name evidence="2" type="ORF">FKG94_15885</name>
</gene>
<keyword evidence="3" id="KW-1185">Reference proteome</keyword>
<dbReference type="Pfam" id="PF13688">
    <property type="entry name" value="Reprolysin_5"/>
    <property type="match status" value="1"/>
</dbReference>
<sequence length="430" mass="45849">MFNMKTPTLGIVSVLAGLLLSQSVISQSALAQPQSLDRGKPVATVAAQLFSLQGSTAKQALAADTLVASLAQDASVVSTDAIALNAALLDGATSALLVAFGPGRTYSIEQSRSYWINPEYQAWTGKVDVGALSKGRNKQVNRAVFVRSENNVFGQINIDGRTFEIMTTEAGKHLLVERDFSQLGVQDDTPALELPTLMDTAKISVGEVNMVAPTVIRLLQVTSSNALSRFGTSNMVARMNFFLAQANDVYANNGVPIVLQDAGKYSSGRTELSSVTANTIAIRAPNDGYLDQFAGSLRNSTGADLVGHITDNSGDGLCGRVNAIGGGQSNGFFVTRYICTNFTFVHEIGHLFGARHDNDPTTTPFAFGHGFVNSGRNFRTVMAVSSNPQPRIGFFSTDDQTFNGGALGNSSFSDNERVHVLRRNTMAGFR</sequence>
<proteinExistence type="predicted"/>
<dbReference type="OrthoDB" id="7053703at2"/>
<evidence type="ECO:0000256" key="1">
    <source>
        <dbReference type="SAM" id="SignalP"/>
    </source>
</evidence>
<dbReference type="InterPro" id="IPR024079">
    <property type="entry name" value="MetalloPept_cat_dom_sf"/>
</dbReference>
<dbReference type="EMBL" id="VHSG01000016">
    <property type="protein sequence ID" value="TQV74497.1"/>
    <property type="molecule type" value="Genomic_DNA"/>
</dbReference>
<evidence type="ECO:0008006" key="4">
    <source>
        <dbReference type="Google" id="ProtNLM"/>
    </source>
</evidence>
<accession>A0A545TBA8</accession>